<keyword evidence="3" id="KW-1185">Reference proteome</keyword>
<comment type="caution">
    <text evidence="2">The sequence shown here is derived from an EMBL/GenBank/DDBJ whole genome shotgun (WGS) entry which is preliminary data.</text>
</comment>
<proteinExistence type="predicted"/>
<reference evidence="2 3" key="1">
    <citation type="submission" date="2019-05" db="EMBL/GenBank/DDBJ databases">
        <title>Another draft genome of Portunus trituberculatus and its Hox gene families provides insights of decapod evolution.</title>
        <authorList>
            <person name="Jeong J.-H."/>
            <person name="Song I."/>
            <person name="Kim S."/>
            <person name="Choi T."/>
            <person name="Kim D."/>
            <person name="Ryu S."/>
            <person name="Kim W."/>
        </authorList>
    </citation>
    <scope>NUCLEOTIDE SEQUENCE [LARGE SCALE GENOMIC DNA]</scope>
    <source>
        <tissue evidence="2">Muscle</tissue>
    </source>
</reference>
<dbReference type="AlphaFoldDB" id="A0A5B7J6A7"/>
<accession>A0A5B7J6A7</accession>
<feature type="region of interest" description="Disordered" evidence="1">
    <location>
        <begin position="104"/>
        <end position="134"/>
    </location>
</feature>
<sequence>MAARSLRLYVSARRSSGSLWAGEFKTNGHALRPLPPPAAPPSGNTLLPNPSHITCHAAALPLPCACPLPRLASQADLPPDLIPDTRKATVFLCSRNTTTISFTPPLLIQPSASTPRSGPRDPAGTLSLFSGTPK</sequence>
<gene>
    <name evidence="2" type="ORF">E2C01_085241</name>
</gene>
<dbReference type="Proteomes" id="UP000324222">
    <property type="component" value="Unassembled WGS sequence"/>
</dbReference>
<dbReference type="EMBL" id="VSRR010083811">
    <property type="protein sequence ID" value="MPC90265.1"/>
    <property type="molecule type" value="Genomic_DNA"/>
</dbReference>
<name>A0A5B7J6A7_PORTR</name>
<organism evidence="2 3">
    <name type="scientific">Portunus trituberculatus</name>
    <name type="common">Swimming crab</name>
    <name type="synonym">Neptunus trituberculatus</name>
    <dbReference type="NCBI Taxonomy" id="210409"/>
    <lineage>
        <taxon>Eukaryota</taxon>
        <taxon>Metazoa</taxon>
        <taxon>Ecdysozoa</taxon>
        <taxon>Arthropoda</taxon>
        <taxon>Crustacea</taxon>
        <taxon>Multicrustacea</taxon>
        <taxon>Malacostraca</taxon>
        <taxon>Eumalacostraca</taxon>
        <taxon>Eucarida</taxon>
        <taxon>Decapoda</taxon>
        <taxon>Pleocyemata</taxon>
        <taxon>Brachyura</taxon>
        <taxon>Eubrachyura</taxon>
        <taxon>Portunoidea</taxon>
        <taxon>Portunidae</taxon>
        <taxon>Portuninae</taxon>
        <taxon>Portunus</taxon>
    </lineage>
</organism>
<protein>
    <submittedName>
        <fullName evidence="2">Uncharacterized protein</fullName>
    </submittedName>
</protein>
<evidence type="ECO:0000313" key="2">
    <source>
        <dbReference type="EMBL" id="MPC90265.1"/>
    </source>
</evidence>
<evidence type="ECO:0000313" key="3">
    <source>
        <dbReference type="Proteomes" id="UP000324222"/>
    </source>
</evidence>
<evidence type="ECO:0000256" key="1">
    <source>
        <dbReference type="SAM" id="MobiDB-lite"/>
    </source>
</evidence>